<feature type="binding site" evidence="11">
    <location>
        <position position="212"/>
    </location>
    <ligand>
        <name>ATP</name>
        <dbReference type="ChEBI" id="CHEBI:30616"/>
    </ligand>
</feature>
<protein>
    <recommendedName>
        <fullName evidence="11">Uridylate kinase</fullName>
        <shortName evidence="11">UK</shortName>
        <ecNumber evidence="11">2.7.4.22</ecNumber>
    </recommendedName>
    <alternativeName>
        <fullName evidence="11">Uridine monophosphate kinase</fullName>
        <shortName evidence="11">UMP kinase</shortName>
        <shortName evidence="11">UMPK</shortName>
    </alternativeName>
</protein>
<evidence type="ECO:0000313" key="14">
    <source>
        <dbReference type="EMBL" id="AHB49219.1"/>
    </source>
</evidence>
<feature type="binding site" evidence="11">
    <location>
        <position position="99"/>
    </location>
    <ligand>
        <name>ATP</name>
        <dbReference type="ChEBI" id="CHEBI:30616"/>
    </ligand>
</feature>
<dbReference type="GO" id="GO:0006225">
    <property type="term" value="P:UDP biosynthetic process"/>
    <property type="evidence" value="ECO:0007669"/>
    <property type="project" value="TreeGrafter"/>
</dbReference>
<feature type="binding site" evidence="11">
    <location>
        <position position="207"/>
    </location>
    <ligand>
        <name>ATP</name>
        <dbReference type="ChEBI" id="CHEBI:30616"/>
    </ligand>
</feature>
<evidence type="ECO:0000259" key="13">
    <source>
        <dbReference type="Pfam" id="PF00696"/>
    </source>
</evidence>
<dbReference type="HAMAP" id="MF_01220_B">
    <property type="entry name" value="PyrH_B"/>
    <property type="match status" value="1"/>
</dbReference>
<keyword evidence="5 11" id="KW-0808">Transferase</keyword>
<feature type="binding site" evidence="11">
    <location>
        <begin position="179"/>
        <end position="186"/>
    </location>
    <ligand>
        <name>UMP</name>
        <dbReference type="ChEBI" id="CHEBI:57865"/>
    </ligand>
</feature>
<dbReference type="NCBIfam" id="TIGR02075">
    <property type="entry name" value="pyrH_bact"/>
    <property type="match status" value="1"/>
</dbReference>
<dbReference type="GO" id="GO:0044210">
    <property type="term" value="P:'de novo' CTP biosynthetic process"/>
    <property type="evidence" value="ECO:0007669"/>
    <property type="project" value="UniProtKB-UniRule"/>
</dbReference>
<evidence type="ECO:0000256" key="4">
    <source>
        <dbReference type="ARBA" id="ARBA00022490"/>
    </source>
</evidence>
<evidence type="ECO:0000256" key="8">
    <source>
        <dbReference type="ARBA" id="ARBA00022840"/>
    </source>
</evidence>
<dbReference type="GO" id="GO:0005829">
    <property type="term" value="C:cytosol"/>
    <property type="evidence" value="ECO:0007669"/>
    <property type="project" value="TreeGrafter"/>
</dbReference>
<feature type="region of interest" description="Involved in allosteric activation by GTP" evidence="11">
    <location>
        <begin position="64"/>
        <end position="69"/>
    </location>
</feature>
<keyword evidence="11" id="KW-0021">Allosteric enzyme</keyword>
<keyword evidence="9 11" id="KW-0665">Pyrimidine biosynthesis</keyword>
<dbReference type="CDD" id="cd04254">
    <property type="entry name" value="AAK_UMPK-PyrH-Ec"/>
    <property type="match status" value="1"/>
</dbReference>
<feature type="binding site" evidence="11">
    <location>
        <begin position="56"/>
        <end position="59"/>
    </location>
    <ligand>
        <name>ATP</name>
        <dbReference type="ChEBI" id="CHEBI:30616"/>
    </ligand>
</feature>
<dbReference type="InterPro" id="IPR011817">
    <property type="entry name" value="Uridylate_kinase"/>
</dbReference>
<dbReference type="EC" id="2.7.4.22" evidence="11"/>
<comment type="activity regulation">
    <text evidence="11">Allosterically activated by GTP. Inhibited by UTP.</text>
</comment>
<keyword evidence="15" id="KW-1185">Reference proteome</keyword>
<comment type="similarity">
    <text evidence="3 11">Belongs to the UMP kinase family.</text>
</comment>
<dbReference type="Pfam" id="PF00696">
    <property type="entry name" value="AA_kinase"/>
    <property type="match status" value="1"/>
</dbReference>
<evidence type="ECO:0000256" key="11">
    <source>
        <dbReference type="HAMAP-Rule" id="MF_01220"/>
    </source>
</evidence>
<feature type="region of interest" description="Disordered" evidence="12">
    <location>
        <begin position="17"/>
        <end position="42"/>
    </location>
</feature>
<evidence type="ECO:0000256" key="10">
    <source>
        <dbReference type="ARBA" id="ARBA00047767"/>
    </source>
</evidence>
<comment type="pathway">
    <text evidence="2 11">Pyrimidine metabolism; CTP biosynthesis via de novo pathway; UDP from UMP (UMPK route): step 1/1.</text>
</comment>
<dbReference type="InterPro" id="IPR001048">
    <property type="entry name" value="Asp/Glu/Uridylate_kinase"/>
</dbReference>
<keyword evidence="8 11" id="KW-0067">ATP-binding</keyword>
<evidence type="ECO:0000313" key="15">
    <source>
        <dbReference type="Proteomes" id="UP000018542"/>
    </source>
</evidence>
<dbReference type="InterPro" id="IPR015963">
    <property type="entry name" value="Uridylate_kinase_bac"/>
</dbReference>
<comment type="function">
    <text evidence="11">Catalyzes the reversible phosphorylation of UMP to UDP.</text>
</comment>
<dbReference type="FunFam" id="3.40.1160.10:FF:000001">
    <property type="entry name" value="Uridylate kinase"/>
    <property type="match status" value="1"/>
</dbReference>
<evidence type="ECO:0000256" key="6">
    <source>
        <dbReference type="ARBA" id="ARBA00022741"/>
    </source>
</evidence>
<dbReference type="SUPFAM" id="SSF53633">
    <property type="entry name" value="Carbamate kinase-like"/>
    <property type="match status" value="1"/>
</dbReference>
<dbReference type="HOGENOM" id="CLU_033861_0_0_5"/>
<dbReference type="UniPathway" id="UPA00159">
    <property type="reaction ID" value="UER00275"/>
</dbReference>
<proteinExistence type="inferred from homology"/>
<evidence type="ECO:0000256" key="7">
    <source>
        <dbReference type="ARBA" id="ARBA00022777"/>
    </source>
</evidence>
<gene>
    <name evidence="11 14" type="primary">pyrH</name>
    <name evidence="14" type="ORF">W911_13655</name>
</gene>
<keyword evidence="6 11" id="KW-0547">Nucleotide-binding</keyword>
<keyword evidence="7 11" id="KW-0418">Kinase</keyword>
<evidence type="ECO:0000256" key="5">
    <source>
        <dbReference type="ARBA" id="ARBA00022679"/>
    </source>
</evidence>
<dbReference type="AlphaFoldDB" id="V5SGY2"/>
<dbReference type="PANTHER" id="PTHR42833:SF4">
    <property type="entry name" value="URIDYLATE KINASE PUMPKIN, CHLOROPLASTIC"/>
    <property type="match status" value="1"/>
</dbReference>
<comment type="subunit">
    <text evidence="11">Homohexamer.</text>
</comment>
<feature type="binding site" evidence="11">
    <location>
        <position position="118"/>
    </location>
    <ligand>
        <name>UMP</name>
        <dbReference type="ChEBI" id="CHEBI:57865"/>
    </ligand>
</feature>
<dbReference type="STRING" id="1029756.W911_13655"/>
<feature type="binding site" evidence="11">
    <location>
        <position position="215"/>
    </location>
    <ligand>
        <name>ATP</name>
        <dbReference type="ChEBI" id="CHEBI:30616"/>
    </ligand>
</feature>
<feature type="binding site" evidence="11">
    <location>
        <position position="206"/>
    </location>
    <ligand>
        <name>ATP</name>
        <dbReference type="ChEBI" id="CHEBI:30616"/>
    </ligand>
</feature>
<dbReference type="KEGG" id="hni:W911_13655"/>
<reference evidence="14 15" key="1">
    <citation type="journal article" date="2014" name="Genome Announc.">
        <title>Complete Genome Sequence of Hyphomicrobium nitrativorans Strain NL23, a Denitrifying Bacterium Isolated from Biofilm of a Methanol-Fed Denitrification System Treating Seawater at the Montreal Biodome.</title>
        <authorList>
            <person name="Martineau C."/>
            <person name="Villeneuve C."/>
            <person name="Mauffrey F."/>
            <person name="Villemur R."/>
        </authorList>
    </citation>
    <scope>NUCLEOTIDE SEQUENCE [LARGE SCALE GENOMIC DNA]</scope>
    <source>
        <strain evidence="14">NL23</strain>
    </source>
</reference>
<name>V5SGY2_9HYPH</name>
<dbReference type="PATRIC" id="fig|1029756.8.peg.2844"/>
<dbReference type="PANTHER" id="PTHR42833">
    <property type="entry name" value="URIDYLATE KINASE"/>
    <property type="match status" value="1"/>
</dbReference>
<dbReference type="PIRSF" id="PIRSF005650">
    <property type="entry name" value="Uridylate_kin"/>
    <property type="match status" value="1"/>
</dbReference>
<dbReference type="InterPro" id="IPR036393">
    <property type="entry name" value="AceGlu_kinase-like_sf"/>
</dbReference>
<dbReference type="GO" id="GO:0033862">
    <property type="term" value="F:UMP kinase activity"/>
    <property type="evidence" value="ECO:0007669"/>
    <property type="project" value="UniProtKB-EC"/>
</dbReference>
<keyword evidence="4 11" id="KW-0963">Cytoplasm</keyword>
<evidence type="ECO:0000256" key="2">
    <source>
        <dbReference type="ARBA" id="ARBA00004791"/>
    </source>
</evidence>
<feature type="binding site" evidence="11">
    <location>
        <position position="98"/>
    </location>
    <ligand>
        <name>UMP</name>
        <dbReference type="ChEBI" id="CHEBI:57865"/>
    </ligand>
</feature>
<comment type="catalytic activity">
    <reaction evidence="10 11">
        <text>UMP + ATP = UDP + ADP</text>
        <dbReference type="Rhea" id="RHEA:24400"/>
        <dbReference type="ChEBI" id="CHEBI:30616"/>
        <dbReference type="ChEBI" id="CHEBI:57865"/>
        <dbReference type="ChEBI" id="CHEBI:58223"/>
        <dbReference type="ChEBI" id="CHEBI:456216"/>
        <dbReference type="EC" id="2.7.4.22"/>
    </reaction>
</comment>
<organism evidence="14 15">
    <name type="scientific">Hyphomicrobium nitrativorans NL23</name>
    <dbReference type="NCBI Taxonomy" id="1029756"/>
    <lineage>
        <taxon>Bacteria</taxon>
        <taxon>Pseudomonadati</taxon>
        <taxon>Pseudomonadota</taxon>
        <taxon>Alphaproteobacteria</taxon>
        <taxon>Hyphomicrobiales</taxon>
        <taxon>Hyphomicrobiaceae</taxon>
        <taxon>Hyphomicrobium</taxon>
    </lineage>
</organism>
<feature type="compositionally biased region" description="Basic and acidic residues" evidence="12">
    <location>
        <begin position="21"/>
        <end position="37"/>
    </location>
</feature>
<evidence type="ECO:0000256" key="12">
    <source>
        <dbReference type="SAM" id="MobiDB-lite"/>
    </source>
</evidence>
<dbReference type="GO" id="GO:0005524">
    <property type="term" value="F:ATP binding"/>
    <property type="evidence" value="ECO:0007669"/>
    <property type="project" value="UniProtKB-KW"/>
</dbReference>
<accession>V5SGY2</accession>
<comment type="subcellular location">
    <subcellularLocation>
        <location evidence="1 11">Cytoplasm</location>
    </subcellularLocation>
</comment>
<dbReference type="Gene3D" id="3.40.1160.10">
    <property type="entry name" value="Acetylglutamate kinase-like"/>
    <property type="match status" value="1"/>
</dbReference>
<sequence>MRRVALLPGASAPFLLPGQRTEGKVPADDCGRDDNKTETGMTTGDGALKYRRLLVKLSGEALMGQNGYGLDTAVVDRLAADLAGALAEGCEVSVVVGGGNIFRGLQGAARGMDRATADYMGMLATVMNALALQSALEAAGAPARVLSAITMPTVCEPYVRHRALYHLERKRIVIFAAGTGNPFFTTDTAATLRAIEMGCDAVAKATQVDGVYSADPKKDPAAQRYDRLSYSDVLAKDLRVMDGAAIALARDNHLPVIVFSIDEPGNLIKVLRGTARATVIHG</sequence>
<dbReference type="EMBL" id="CP006912">
    <property type="protein sequence ID" value="AHB49219.1"/>
    <property type="molecule type" value="Genomic_DNA"/>
</dbReference>
<feature type="binding site" evidence="11">
    <location>
        <position position="103"/>
    </location>
    <ligand>
        <name>ATP</name>
        <dbReference type="ChEBI" id="CHEBI:30616"/>
    </ligand>
</feature>
<feature type="domain" description="Aspartate/glutamate/uridylate kinase" evidence="13">
    <location>
        <begin position="52"/>
        <end position="260"/>
    </location>
</feature>
<evidence type="ECO:0000256" key="9">
    <source>
        <dbReference type="ARBA" id="ARBA00022975"/>
    </source>
</evidence>
<evidence type="ECO:0000256" key="3">
    <source>
        <dbReference type="ARBA" id="ARBA00007614"/>
    </source>
</evidence>
<dbReference type="Proteomes" id="UP000018542">
    <property type="component" value="Chromosome"/>
</dbReference>
<evidence type="ECO:0000256" key="1">
    <source>
        <dbReference type="ARBA" id="ARBA00004496"/>
    </source>
</evidence>